<dbReference type="GO" id="GO:0016779">
    <property type="term" value="F:nucleotidyltransferase activity"/>
    <property type="evidence" value="ECO:0007669"/>
    <property type="project" value="UniProtKB-KW"/>
</dbReference>
<sequence>MERVNVRPHDLVRLAPGAPPFADAPGWVAAALERAPFAVVRRAPRIADHIGDHIGDQIAVGVRGDVRSERFGAWIEPRWIDAILTPEDLCTRAPEPARAGLPAFALLRAVASILDARALAWGPAGSAGFELATAMPAITASSDLDIVVRAPTPLPRADASALLDALSHAAQQAGTRIDVQIETPEAAFSLAEFARAGLRVMLRHADGPRLVADPWAAS</sequence>
<protein>
    <submittedName>
        <fullName evidence="5">Phosphoribosyl-dephospho-CoA transferase</fullName>
        <ecNumber evidence="5">2.7.7.66</ecNumber>
    </submittedName>
</protein>
<evidence type="ECO:0000256" key="1">
    <source>
        <dbReference type="ARBA" id="ARBA00022679"/>
    </source>
</evidence>
<accession>A0A158IHK2</accession>
<keyword evidence="2 5" id="KW-0548">Nucleotidyltransferase</keyword>
<gene>
    <name evidence="5" type="primary">mdcG</name>
    <name evidence="5" type="ORF">AWB70_04835</name>
</gene>
<evidence type="ECO:0000313" key="5">
    <source>
        <dbReference type="EMBL" id="SAL56058.1"/>
    </source>
</evidence>
<dbReference type="RefSeq" id="WP_053568436.1">
    <property type="nucleotide sequence ID" value="NZ_FCNY02000013.1"/>
</dbReference>
<evidence type="ECO:0000259" key="4">
    <source>
        <dbReference type="Pfam" id="PF20866"/>
    </source>
</evidence>
<evidence type="ECO:0000256" key="2">
    <source>
        <dbReference type="ARBA" id="ARBA00022695"/>
    </source>
</evidence>
<dbReference type="InterPro" id="IPR049180">
    <property type="entry name" value="MdcG_C"/>
</dbReference>
<name>A0A158IHK2_CABCO</name>
<dbReference type="EC" id="2.7.7.66" evidence="5"/>
<evidence type="ECO:0000313" key="6">
    <source>
        <dbReference type="Proteomes" id="UP000054740"/>
    </source>
</evidence>
<feature type="domain" description="Phosphoribosyl-dephospho-CoA transferase MdcG C-terminal" evidence="3">
    <location>
        <begin position="99"/>
        <end position="214"/>
    </location>
</feature>
<dbReference type="EMBL" id="FCNY02000013">
    <property type="protein sequence ID" value="SAL56058.1"/>
    <property type="molecule type" value="Genomic_DNA"/>
</dbReference>
<organism evidence="5 6">
    <name type="scientific">Caballeronia cordobensis</name>
    <name type="common">Burkholderia cordobensis</name>
    <dbReference type="NCBI Taxonomy" id="1353886"/>
    <lineage>
        <taxon>Bacteria</taxon>
        <taxon>Pseudomonadati</taxon>
        <taxon>Pseudomonadota</taxon>
        <taxon>Betaproteobacteria</taxon>
        <taxon>Burkholderiales</taxon>
        <taxon>Burkholderiaceae</taxon>
        <taxon>Caballeronia</taxon>
    </lineage>
</organism>
<dbReference type="Pfam" id="PF10620">
    <property type="entry name" value="MdcG"/>
    <property type="match status" value="1"/>
</dbReference>
<keyword evidence="6" id="KW-1185">Reference proteome</keyword>
<keyword evidence="1 5" id="KW-0808">Transferase</keyword>
<reference evidence="6" key="1">
    <citation type="submission" date="2016-01" db="EMBL/GenBank/DDBJ databases">
        <authorList>
            <person name="Peeters C."/>
        </authorList>
    </citation>
    <scope>NUCLEOTIDE SEQUENCE [LARGE SCALE GENOMIC DNA]</scope>
</reference>
<proteinExistence type="predicted"/>
<evidence type="ECO:0000259" key="3">
    <source>
        <dbReference type="Pfam" id="PF10620"/>
    </source>
</evidence>
<dbReference type="InterPro" id="IPR048903">
    <property type="entry name" value="MdcG_N"/>
</dbReference>
<dbReference type="Pfam" id="PF20866">
    <property type="entry name" value="MdcG_N"/>
    <property type="match status" value="1"/>
</dbReference>
<dbReference type="InterPro" id="IPR017557">
    <property type="entry name" value="Holo-ACP_synthase"/>
</dbReference>
<feature type="domain" description="Phosphoribosyl-dephospho-CoA transferase MdcG N-terminal" evidence="4">
    <location>
        <begin position="7"/>
        <end position="86"/>
    </location>
</feature>
<dbReference type="NCBIfam" id="TIGR03135">
    <property type="entry name" value="malonate_mdcG"/>
    <property type="match status" value="1"/>
</dbReference>
<dbReference type="NCBIfam" id="NF002332">
    <property type="entry name" value="PRK01293.1"/>
    <property type="match status" value="1"/>
</dbReference>
<dbReference type="AlphaFoldDB" id="A0A158IHK2"/>
<dbReference type="Proteomes" id="UP000054740">
    <property type="component" value="Unassembled WGS sequence"/>
</dbReference>